<dbReference type="InterPro" id="IPR038477">
    <property type="entry name" value="ASST_N_sf"/>
</dbReference>
<name>A0ABP9ERV3_9GAMM</name>
<dbReference type="Proteomes" id="UP001499988">
    <property type="component" value="Unassembled WGS sequence"/>
</dbReference>
<sequence>MKSFKLLGLSLLISASFATQAGWDGNPQGGLGLVNVDPSGRAPLTALIELNGAHNVSDVRIHVAGKGEGGVAIDYPVQDNSVLHYDGIPVFGLYPDHLNQVTVHYQLAGEPRSDRYQILTQPVFGPSIDGKVRNYPEVQPVHVEPQFKDRLYWVNHLVKENTKPIDLQWGNGGALQWSWAPVNFITDTQGEVRWYLPHQAVWDPTDPSKTGALMGVKQLDNGDVIFGQGQRYYRMDLLGNIVFDRALPRGFADFSHEIREMDNGHMLMRVARKNYLRPDGERVTTVRDHIIEVDVHGKLVEAWDLNTILDPLRDDLLKGADRGAICLNLDLEHAGEAVIIEPDAPFGDIPGVGTGRNWAHVNSVDHDPTDDSIVLSVRHQGIVKIGRDKEVKWILAPAKGWRGDLADKVLTPLDSNGNKLRCATGHCGPDFEYSYMQHTAWLAKEKGTLMTFDNGDARNMRQPMFKKEKYSRAVEYKIDEANMTVSQQWQFGKERGYDWYSPITSSVNYQADRDTQLIYSASAGLFEKEIQPYSLLEVGYGSDEVKVELNILPMGKAEPSYQSVLIEADKLF</sequence>
<evidence type="ECO:0000256" key="1">
    <source>
        <dbReference type="SAM" id="SignalP"/>
    </source>
</evidence>
<feature type="signal peptide" evidence="1">
    <location>
        <begin position="1"/>
        <end position="21"/>
    </location>
</feature>
<comment type="caution">
    <text evidence="3">The sequence shown here is derived from an EMBL/GenBank/DDBJ whole genome shotgun (WGS) entry which is preliminary data.</text>
</comment>
<dbReference type="InterPro" id="IPR035391">
    <property type="entry name" value="Arylsulfotran_N"/>
</dbReference>
<evidence type="ECO:0000259" key="2">
    <source>
        <dbReference type="Pfam" id="PF17425"/>
    </source>
</evidence>
<organism evidence="3 4">
    <name type="scientific">Ferrimonas pelagia</name>
    <dbReference type="NCBI Taxonomy" id="1177826"/>
    <lineage>
        <taxon>Bacteria</taxon>
        <taxon>Pseudomonadati</taxon>
        <taxon>Pseudomonadota</taxon>
        <taxon>Gammaproteobacteria</taxon>
        <taxon>Alteromonadales</taxon>
        <taxon>Ferrimonadaceae</taxon>
        <taxon>Ferrimonas</taxon>
    </lineage>
</organism>
<dbReference type="PANTHER" id="PTHR35340:SF10">
    <property type="entry name" value="CYTOPLASMIC PROTEIN"/>
    <property type="match status" value="1"/>
</dbReference>
<evidence type="ECO:0000313" key="3">
    <source>
        <dbReference type="EMBL" id="GAA4883927.1"/>
    </source>
</evidence>
<gene>
    <name evidence="3" type="ORF">GCM10023333_17750</name>
</gene>
<dbReference type="Pfam" id="PF17425">
    <property type="entry name" value="Arylsulfotran_N"/>
    <property type="match status" value="1"/>
</dbReference>
<dbReference type="EMBL" id="BAABJZ010000024">
    <property type="protein sequence ID" value="GAA4883927.1"/>
    <property type="molecule type" value="Genomic_DNA"/>
</dbReference>
<evidence type="ECO:0000313" key="4">
    <source>
        <dbReference type="Proteomes" id="UP001499988"/>
    </source>
</evidence>
<dbReference type="PANTHER" id="PTHR35340">
    <property type="entry name" value="PQQ ENZYME REPEAT PROTEIN-RELATED"/>
    <property type="match status" value="1"/>
</dbReference>
<dbReference type="Gene3D" id="2.60.40.3100">
    <property type="entry name" value="Arylsulphate sulphotransferase monomer, N-terminal domain"/>
    <property type="match status" value="1"/>
</dbReference>
<protein>
    <submittedName>
        <fullName evidence="3">Aryl-sulfate sulfotransferase</fullName>
    </submittedName>
</protein>
<feature type="chain" id="PRO_5047319912" evidence="1">
    <location>
        <begin position="22"/>
        <end position="572"/>
    </location>
</feature>
<keyword evidence="1" id="KW-0732">Signal</keyword>
<dbReference type="Pfam" id="PF05935">
    <property type="entry name" value="Arylsulfotrans"/>
    <property type="match status" value="1"/>
</dbReference>
<reference evidence="4" key="1">
    <citation type="journal article" date="2019" name="Int. J. Syst. Evol. Microbiol.">
        <title>The Global Catalogue of Microorganisms (GCM) 10K type strain sequencing project: providing services to taxonomists for standard genome sequencing and annotation.</title>
        <authorList>
            <consortium name="The Broad Institute Genomics Platform"/>
            <consortium name="The Broad Institute Genome Sequencing Center for Infectious Disease"/>
            <person name="Wu L."/>
            <person name="Ma J."/>
        </authorList>
    </citation>
    <scope>NUCLEOTIDE SEQUENCE [LARGE SCALE GENOMIC DNA]</scope>
    <source>
        <strain evidence="4">JCM 18401</strain>
    </source>
</reference>
<feature type="domain" description="Arylsulfotransferase N-terminal" evidence="2">
    <location>
        <begin position="33"/>
        <end position="120"/>
    </location>
</feature>
<proteinExistence type="predicted"/>
<dbReference type="RefSeq" id="WP_345335004.1">
    <property type="nucleotide sequence ID" value="NZ_BAABJZ010000024.1"/>
</dbReference>
<dbReference type="InterPro" id="IPR010262">
    <property type="entry name" value="Arylsulfotransferase_bact"/>
</dbReference>
<accession>A0ABP9ERV3</accession>
<dbReference type="InterPro" id="IPR053143">
    <property type="entry name" value="Arylsulfate_ST"/>
</dbReference>
<keyword evidence="4" id="KW-1185">Reference proteome</keyword>